<dbReference type="AlphaFoldDB" id="A0A0K6S8U2"/>
<feature type="chain" id="PRO_5005508445" evidence="1">
    <location>
        <begin position="18"/>
        <end position="281"/>
    </location>
</feature>
<sequence length="281" mass="30234">MKLFVATVAAAVVGGQALIDTEKFNFGELGKLDFDVFGGAKAGLATKKCLTDLWKGGKCVPTKGPYADTVPIQVRANFGETKTIFSTDFFDIELQCNESTTTCDDGGDMTTPCWETLLVYKEKFGGTVSVIVNEDDGSQSIVGPNTLPSCGDLDDDEDGLYTVNSTMPNTDTSFPKKGFGGPRVPCVLSDNFLQAPTSNDYEIDEDNEAFITLSNGISAYISAEDGHFLWVAPEASSMAEFNSNCGIFANLGVKVPKGQKFSIPAIDMKYMDDGEETEDKK</sequence>
<feature type="signal peptide" evidence="1">
    <location>
        <begin position="1"/>
        <end position="17"/>
    </location>
</feature>
<dbReference type="PhylomeDB" id="A0A0K6S8U2"/>
<proteinExistence type="predicted"/>
<protein>
    <submittedName>
        <fullName evidence="2">Uncharacterized protein</fullName>
    </submittedName>
</protein>
<gene>
    <name evidence="2" type="ORF">Cvel_26976.t2.CR2</name>
</gene>
<keyword evidence="1" id="KW-0732">Signal</keyword>
<accession>A0A0K6S8U2</accession>
<name>A0A0K6S8U2_9ALVE</name>
<organism evidence="2">
    <name type="scientific">Chromera velia CCMP2878</name>
    <dbReference type="NCBI Taxonomy" id="1169474"/>
    <lineage>
        <taxon>Eukaryota</taxon>
        <taxon>Sar</taxon>
        <taxon>Alveolata</taxon>
        <taxon>Colpodellida</taxon>
        <taxon>Chromeraceae</taxon>
        <taxon>Chromera</taxon>
    </lineage>
</organism>
<reference evidence="2" key="1">
    <citation type="submission" date="2014-11" db="EMBL/GenBank/DDBJ databases">
        <title>Molecular phylogeny of cliff fern family Woodsiaceae with morphological implications.</title>
        <authorList>
            <person name="Shao Y.-Z."/>
            <person name="Wei R."/>
            <person name="Zhang X.-C."/>
        </authorList>
    </citation>
    <scope>NUCLEOTIDE SEQUENCE</scope>
</reference>
<evidence type="ECO:0000256" key="1">
    <source>
        <dbReference type="SAM" id="SignalP"/>
    </source>
</evidence>
<dbReference type="EMBL" id="CDMZ01002517">
    <property type="protein sequence ID" value="CUC10073.1"/>
    <property type="molecule type" value="Genomic_DNA"/>
</dbReference>
<evidence type="ECO:0000313" key="2">
    <source>
        <dbReference type="EMBL" id="CUC10073.1"/>
    </source>
</evidence>
<dbReference type="VEuPathDB" id="CryptoDB:Cvel_26976"/>